<dbReference type="Gene3D" id="1.10.606.20">
    <property type="match status" value="1"/>
</dbReference>
<dbReference type="PROSITE" id="PS51257">
    <property type="entry name" value="PROKAR_LIPOPROTEIN"/>
    <property type="match status" value="1"/>
</dbReference>
<dbReference type="InterPro" id="IPR036938">
    <property type="entry name" value="PAP2/HPO_sf"/>
</dbReference>
<keyword evidence="2" id="KW-1185">Reference proteome</keyword>
<dbReference type="AlphaFoldDB" id="A0A9X2P780"/>
<organism evidence="1 2">
    <name type="scientific">Aquiflexum gelatinilyticum</name>
    <dbReference type="NCBI Taxonomy" id="2961943"/>
    <lineage>
        <taxon>Bacteria</taxon>
        <taxon>Pseudomonadati</taxon>
        <taxon>Bacteroidota</taxon>
        <taxon>Cytophagia</taxon>
        <taxon>Cytophagales</taxon>
        <taxon>Cyclobacteriaceae</taxon>
        <taxon>Aquiflexum</taxon>
    </lineage>
</organism>
<comment type="caution">
    <text evidence="1">The sequence shown here is derived from an EMBL/GenBank/DDBJ whole genome shotgun (WGS) entry which is preliminary data.</text>
</comment>
<proteinExistence type="predicted"/>
<dbReference type="CDD" id="cd03398">
    <property type="entry name" value="PAP2_haloperoxidase"/>
    <property type="match status" value="1"/>
</dbReference>
<evidence type="ECO:0000313" key="1">
    <source>
        <dbReference type="EMBL" id="MCR9017333.1"/>
    </source>
</evidence>
<evidence type="ECO:0000313" key="2">
    <source>
        <dbReference type="Proteomes" id="UP001142175"/>
    </source>
</evidence>
<dbReference type="Proteomes" id="UP001142175">
    <property type="component" value="Unassembled WGS sequence"/>
</dbReference>
<dbReference type="PANTHER" id="PTHR34599:SF1">
    <property type="entry name" value="PHOSPHATIDIC ACID PHOSPHATASE TYPE 2_HALOPEROXIDASE DOMAIN-CONTAINING PROTEIN"/>
    <property type="match status" value="1"/>
</dbReference>
<dbReference type="RefSeq" id="WP_258425172.1">
    <property type="nucleotide sequence ID" value="NZ_JANSUY010000027.1"/>
</dbReference>
<dbReference type="SUPFAM" id="SSF48317">
    <property type="entry name" value="Acid phosphatase/Vanadium-dependent haloperoxidase"/>
    <property type="match status" value="1"/>
</dbReference>
<protein>
    <submittedName>
        <fullName evidence="1">Vanadium-dependent haloperoxidase</fullName>
    </submittedName>
</protein>
<reference evidence="1" key="1">
    <citation type="submission" date="2022-08" db="EMBL/GenBank/DDBJ databases">
        <authorList>
            <person name="Zhang D."/>
        </authorList>
    </citation>
    <scope>NUCLEOTIDE SEQUENCE</scope>
    <source>
        <strain evidence="1">XJ19-11</strain>
    </source>
</reference>
<dbReference type="PANTHER" id="PTHR34599">
    <property type="entry name" value="PEROXIDASE-RELATED"/>
    <property type="match status" value="1"/>
</dbReference>
<name>A0A9X2P780_9BACT</name>
<gene>
    <name evidence="1" type="ORF">NU887_20020</name>
</gene>
<dbReference type="EMBL" id="JANSUY010000027">
    <property type="protein sequence ID" value="MCR9017333.1"/>
    <property type="molecule type" value="Genomic_DNA"/>
</dbReference>
<dbReference type="InterPro" id="IPR052559">
    <property type="entry name" value="V-haloperoxidase"/>
</dbReference>
<sequence length="453" mass="50810">MKSLFQKLLIATIASFLGFGCGQNKDYQNAISDGSYQIAAQDKLTTVIINDIFSPPVASRIYAYSSLAAYEVTALSDPNYQSLMGQLNGFEKTEFDTTGQIYYPLASLAAYYKVATALIFSENLMTEHRDKAYADLLEKGIPDEVFERSIKLGDEVGAYVIAYFKKDNYHESRSFEKYTVSNDPGTWQPTPPAYMEGIEPHWNKIRPFVLDSAAQYKTIPGTEFSTDPSSQFYKEAEEVFKIVNELNEDQKDIAMFWDCNPYKVNVKGHVMFAEKKITPGGHWMGIAAISSKTAGQDWKGTSETLVFTSIAIFDAFIACWDEKYRSRLIRPETYINRYIDEDWLPLLQTPPFPEYTSGHSVASNAAAEALTSLFGEPFHFVDSTEVNYGLPVREFDSFRQAADEAAISRLYGGIHYMPAIVNGSTKGKSIGNHLVENVKTKSPSFSPMAENKK</sequence>
<accession>A0A9X2P780</accession>